<name>A0A7W6F7M4_9HYPH</name>
<dbReference type="AlphaFoldDB" id="A0A7W6F7M4"/>
<evidence type="ECO:0000256" key="1">
    <source>
        <dbReference type="SAM" id="MobiDB-lite"/>
    </source>
</evidence>
<organism evidence="3 4">
    <name type="scientific">Methylobacterium brachythecii</name>
    <dbReference type="NCBI Taxonomy" id="1176177"/>
    <lineage>
        <taxon>Bacteria</taxon>
        <taxon>Pseudomonadati</taxon>
        <taxon>Pseudomonadota</taxon>
        <taxon>Alphaproteobacteria</taxon>
        <taxon>Hyphomicrobiales</taxon>
        <taxon>Methylobacteriaceae</taxon>
        <taxon>Methylobacterium</taxon>
    </lineage>
</organism>
<dbReference type="EMBL" id="BSPG01000031">
    <property type="protein sequence ID" value="GLS46024.1"/>
    <property type="molecule type" value="Genomic_DNA"/>
</dbReference>
<protein>
    <submittedName>
        <fullName evidence="3">Uncharacterized protein</fullName>
    </submittedName>
</protein>
<evidence type="ECO:0000313" key="3">
    <source>
        <dbReference type="EMBL" id="MBB3903246.1"/>
    </source>
</evidence>
<proteinExistence type="predicted"/>
<evidence type="ECO:0000313" key="5">
    <source>
        <dbReference type="Proteomes" id="UP001156881"/>
    </source>
</evidence>
<gene>
    <name evidence="2" type="ORF">GCM10007884_40150</name>
    <name evidence="3" type="ORF">GGR33_002748</name>
</gene>
<feature type="region of interest" description="Disordered" evidence="1">
    <location>
        <begin position="1"/>
        <end position="60"/>
    </location>
</feature>
<dbReference type="Proteomes" id="UP001156881">
    <property type="component" value="Unassembled WGS sequence"/>
</dbReference>
<reference evidence="2" key="4">
    <citation type="submission" date="2023-01" db="EMBL/GenBank/DDBJ databases">
        <title>Draft genome sequence of Methylobacterium brachythecii strain NBRC 107710.</title>
        <authorList>
            <person name="Sun Q."/>
            <person name="Mori K."/>
        </authorList>
    </citation>
    <scope>NUCLEOTIDE SEQUENCE</scope>
    <source>
        <strain evidence="2">NBRC 107710</strain>
    </source>
</reference>
<accession>A0A7W6F7M4</accession>
<sequence length="161" mass="17931">MTEKKGHGSETAKKANAEASHEGKSKPRTSSPAQAELGKKGGKSKRDIVPPFSADQTPDGRYIVVRGRLWRRQRPDLEPAERDRLVHELMDGRRGVKAAKRTDNVDAMAEARAQVDRAKRGLGERGPVWWTDGAPDQNRRLVENTSYAEWYADLSEQGGEP</sequence>
<dbReference type="EMBL" id="JACIDN010000004">
    <property type="protein sequence ID" value="MBB3903246.1"/>
    <property type="molecule type" value="Genomic_DNA"/>
</dbReference>
<reference evidence="3 4" key="3">
    <citation type="submission" date="2020-08" db="EMBL/GenBank/DDBJ databases">
        <title>Genomic Encyclopedia of Type Strains, Phase IV (KMG-IV): sequencing the most valuable type-strain genomes for metagenomic binning, comparative biology and taxonomic classification.</title>
        <authorList>
            <person name="Goeker M."/>
        </authorList>
    </citation>
    <scope>NUCLEOTIDE SEQUENCE [LARGE SCALE GENOMIC DNA]</scope>
    <source>
        <strain evidence="3 4">DSM 24105</strain>
    </source>
</reference>
<keyword evidence="5" id="KW-1185">Reference proteome</keyword>
<comment type="caution">
    <text evidence="3">The sequence shown here is derived from an EMBL/GenBank/DDBJ whole genome shotgun (WGS) entry which is preliminary data.</text>
</comment>
<reference evidence="2" key="1">
    <citation type="journal article" date="2014" name="Int. J. Syst. Evol. Microbiol.">
        <title>Complete genome of a new Firmicutes species belonging to the dominant human colonic microbiota ('Ruminococcus bicirculans') reveals two chromosomes and a selective capacity to utilize plant glucans.</title>
        <authorList>
            <consortium name="NISC Comparative Sequencing Program"/>
            <person name="Wegmann U."/>
            <person name="Louis P."/>
            <person name="Goesmann A."/>
            <person name="Henrissat B."/>
            <person name="Duncan S.H."/>
            <person name="Flint H.J."/>
        </authorList>
    </citation>
    <scope>NUCLEOTIDE SEQUENCE</scope>
    <source>
        <strain evidence="2">NBRC 107710</strain>
    </source>
</reference>
<feature type="compositionally biased region" description="Basic and acidic residues" evidence="1">
    <location>
        <begin position="1"/>
        <end position="25"/>
    </location>
</feature>
<evidence type="ECO:0000313" key="4">
    <source>
        <dbReference type="Proteomes" id="UP000517759"/>
    </source>
</evidence>
<evidence type="ECO:0000313" key="2">
    <source>
        <dbReference type="EMBL" id="GLS46024.1"/>
    </source>
</evidence>
<dbReference type="Proteomes" id="UP000517759">
    <property type="component" value="Unassembled WGS sequence"/>
</dbReference>
<reference evidence="5" key="2">
    <citation type="journal article" date="2019" name="Int. J. Syst. Evol. Microbiol.">
        <title>The Global Catalogue of Microorganisms (GCM) 10K type strain sequencing project: providing services to taxonomists for standard genome sequencing and annotation.</title>
        <authorList>
            <consortium name="The Broad Institute Genomics Platform"/>
            <consortium name="The Broad Institute Genome Sequencing Center for Infectious Disease"/>
            <person name="Wu L."/>
            <person name="Ma J."/>
        </authorList>
    </citation>
    <scope>NUCLEOTIDE SEQUENCE [LARGE SCALE GENOMIC DNA]</scope>
    <source>
        <strain evidence="5">NBRC 107710</strain>
    </source>
</reference>